<dbReference type="GO" id="GO:0006368">
    <property type="term" value="P:transcription elongation by RNA polymerase II"/>
    <property type="evidence" value="ECO:0007669"/>
    <property type="project" value="UniProtKB-UniRule"/>
</dbReference>
<comment type="function">
    <text evidence="3">Involved in mRNA export coupled transcription activation by association with both the TREX-2 and the SAGA complexes. At the promoters, SAGA is required for recruitment of the basal transcription machinery. It influences RNA polymerase II transcriptional activity through different activities such as TBP interaction and promoter selectivity, interaction with transcription activators, and chromatin modification through histone acetylation and deubiquitination. Within the SAGA complex, participates to a subcomplex required for deubiquitination of H2B and for the maintenance of steady-state H3 methylation levels. The TREX-2 complex functions in docking export-competent ribonucleoprotein particles (mRNPs) to the nuclear entrance of the nuclear pore complex (nuclear basket). TREX-2 participates in mRNA export and accurate chromatin positioning in the nucleus by tethering genes to the nuclear periphery. May also be involved in cytoplasmic mRNA decay by interaction with components of P-bodies.</text>
</comment>
<keyword evidence="3" id="KW-0010">Activator</keyword>
<dbReference type="GO" id="GO:0015031">
    <property type="term" value="P:protein transport"/>
    <property type="evidence" value="ECO:0007669"/>
    <property type="project" value="UniProtKB-KW"/>
</dbReference>
<dbReference type="STRING" id="1230905.A0A1G4JCT2"/>
<dbReference type="GO" id="GO:0071819">
    <property type="term" value="C:DUBm complex"/>
    <property type="evidence" value="ECO:0007669"/>
    <property type="project" value="UniProtKB-UniRule"/>
</dbReference>
<evidence type="ECO:0000256" key="3">
    <source>
        <dbReference type="HAMAP-Rule" id="MF_03046"/>
    </source>
</evidence>
<dbReference type="Proteomes" id="UP000191024">
    <property type="component" value="Chromosome D"/>
</dbReference>
<protein>
    <recommendedName>
        <fullName evidence="3">Transcription and mRNA export factor SUS1</fullName>
    </recommendedName>
</protein>
<dbReference type="GO" id="GO:0070390">
    <property type="term" value="C:transcription export complex 2"/>
    <property type="evidence" value="ECO:0007669"/>
    <property type="project" value="UniProtKB-UniRule"/>
</dbReference>
<dbReference type="GO" id="GO:0000932">
    <property type="term" value="C:P-body"/>
    <property type="evidence" value="ECO:0007669"/>
    <property type="project" value="UniProtKB-SubCell"/>
</dbReference>
<reference evidence="4 5" key="1">
    <citation type="submission" date="2016-03" db="EMBL/GenBank/DDBJ databases">
        <authorList>
            <person name="Devillers H."/>
        </authorList>
    </citation>
    <scope>NUCLEOTIDE SEQUENCE [LARGE SCALE GENOMIC DNA]</scope>
    <source>
        <strain evidence="4">CBS 11717</strain>
    </source>
</reference>
<dbReference type="GO" id="GO:0003713">
    <property type="term" value="F:transcription coactivator activity"/>
    <property type="evidence" value="ECO:0007669"/>
    <property type="project" value="UniProtKB-UniRule"/>
</dbReference>
<accession>A0A1G4JCT2</accession>
<name>A0A1G4JCT2_9SACH</name>
<dbReference type="GO" id="GO:0006406">
    <property type="term" value="P:mRNA export from nucleus"/>
    <property type="evidence" value="ECO:0007669"/>
    <property type="project" value="UniProtKB-UniRule"/>
</dbReference>
<keyword evidence="3" id="KW-0509">mRNA transport</keyword>
<keyword evidence="1 3" id="KW-0156">Chromatin regulator</keyword>
<dbReference type="HAMAP" id="MF_03046">
    <property type="entry name" value="ENY2_Sus1"/>
    <property type="match status" value="1"/>
</dbReference>
<keyword evidence="2 3" id="KW-0811">Translocation</keyword>
<dbReference type="PANTHER" id="PTHR12514">
    <property type="entry name" value="ENHANCER OF YELLOW 2 TRANSCRIPTION FACTOR"/>
    <property type="match status" value="1"/>
</dbReference>
<evidence type="ECO:0000313" key="4">
    <source>
        <dbReference type="EMBL" id="SCU87965.1"/>
    </source>
</evidence>
<keyword evidence="3" id="KW-0963">Cytoplasm</keyword>
<keyword evidence="3" id="KW-0813">Transport</keyword>
<evidence type="ECO:0000256" key="2">
    <source>
        <dbReference type="ARBA" id="ARBA00023010"/>
    </source>
</evidence>
<keyword evidence="3" id="KW-0653">Protein transport</keyword>
<dbReference type="GO" id="GO:0000124">
    <property type="term" value="C:SAGA complex"/>
    <property type="evidence" value="ECO:0007669"/>
    <property type="project" value="UniProtKB-UniRule"/>
</dbReference>
<keyword evidence="5" id="KW-1185">Reference proteome</keyword>
<dbReference type="InterPro" id="IPR018783">
    <property type="entry name" value="TF_ENY2"/>
</dbReference>
<comment type="subcellular location">
    <subcellularLocation>
        <location evidence="3">Nucleus</location>
        <location evidence="3">Nucleoplasm</location>
    </subcellularLocation>
    <subcellularLocation>
        <location evidence="3">Cytoplasm</location>
        <location evidence="3">P-body</location>
    </subcellularLocation>
</comment>
<evidence type="ECO:0000256" key="1">
    <source>
        <dbReference type="ARBA" id="ARBA00022853"/>
    </source>
</evidence>
<dbReference type="GO" id="GO:0006325">
    <property type="term" value="P:chromatin organization"/>
    <property type="evidence" value="ECO:0007669"/>
    <property type="project" value="UniProtKB-KW"/>
</dbReference>
<dbReference type="GO" id="GO:0005643">
    <property type="term" value="C:nuclear pore"/>
    <property type="evidence" value="ECO:0007669"/>
    <property type="project" value="UniProtKB-UniRule"/>
</dbReference>
<comment type="similarity">
    <text evidence="3">Belongs to the ENY2 family.</text>
</comment>
<gene>
    <name evidence="3" type="primary">SUS1</name>
    <name evidence="4" type="ORF">LAMI_0D08218G</name>
</gene>
<keyword evidence="3" id="KW-0804">Transcription</keyword>
<dbReference type="Gene3D" id="1.10.246.140">
    <property type="match status" value="1"/>
</dbReference>
<proteinExistence type="inferred from homology"/>
<dbReference type="InterPro" id="IPR038212">
    <property type="entry name" value="TF_EnY2_sf"/>
</dbReference>
<evidence type="ECO:0000313" key="5">
    <source>
        <dbReference type="Proteomes" id="UP000191024"/>
    </source>
</evidence>
<keyword evidence="3" id="KW-0805">Transcription regulation</keyword>
<dbReference type="GO" id="GO:0005654">
    <property type="term" value="C:nucleoplasm"/>
    <property type="evidence" value="ECO:0007669"/>
    <property type="project" value="UniProtKB-SubCell"/>
</dbReference>
<organism evidence="4 5">
    <name type="scientific">Lachancea mirantina</name>
    <dbReference type="NCBI Taxonomy" id="1230905"/>
    <lineage>
        <taxon>Eukaryota</taxon>
        <taxon>Fungi</taxon>
        <taxon>Dikarya</taxon>
        <taxon>Ascomycota</taxon>
        <taxon>Saccharomycotina</taxon>
        <taxon>Saccharomycetes</taxon>
        <taxon>Saccharomycetales</taxon>
        <taxon>Saccharomycetaceae</taxon>
        <taxon>Lachancea</taxon>
    </lineage>
</organism>
<keyword evidence="3" id="KW-0539">Nucleus</keyword>
<comment type="subunit">
    <text evidence="3">Component of the nuclear pore complex (NPC)-associated TREX-2 complex (transcription and export complex 2), composed of at least SUS1, SAC3, THP1, SEM1, and CDC31. TREX-2 contains 2 SUS1 chains. The TREX-2 complex interacts with the nucleoporin NUP1. Component of the 1.8 MDa SAGA transcription coactivator-HAT complex. SAGA is built of 5 distinct domains with specialized functions. Within the SAGA complex, SUS1, SGF11, SGF73 and UBP8 form an additional subcomplex of SAGA called the DUB module (deubiquitination module). Interacts directly with THP1, SAC3, SGF11, and with the RNA polymerase II.</text>
</comment>
<dbReference type="EMBL" id="LT598463">
    <property type="protein sequence ID" value="SCU87965.1"/>
    <property type="molecule type" value="Genomic_DNA"/>
</dbReference>
<sequence>MTSSDEQTMRVKAQIQQYLVQSGYYEKLSVSLNEKLLQDGWMDEVRRITNEEISANNTSNFTQILAKVEPKALDMVSASTRDEVIDQIRTFLSEIVETD</sequence>
<dbReference type="OrthoDB" id="6221744at2759"/>
<dbReference type="AlphaFoldDB" id="A0A1G4JCT2"/>
<dbReference type="Pfam" id="PF10163">
    <property type="entry name" value="EnY2"/>
    <property type="match status" value="1"/>
</dbReference>